<keyword evidence="8" id="KW-1278">Translocase</keyword>
<dbReference type="EMBL" id="JAAKZY010000101">
    <property type="protein sequence ID" value="NGO11354.1"/>
    <property type="molecule type" value="Genomic_DNA"/>
</dbReference>
<dbReference type="NCBIfam" id="TIGR01727">
    <property type="entry name" value="oligo_HPY"/>
    <property type="match status" value="1"/>
</dbReference>
<evidence type="ECO:0000313" key="11">
    <source>
        <dbReference type="EMBL" id="NGO11354.1"/>
    </source>
</evidence>
<dbReference type="GO" id="GO:0005886">
    <property type="term" value="C:plasma membrane"/>
    <property type="evidence" value="ECO:0007669"/>
    <property type="project" value="UniProtKB-SubCell"/>
</dbReference>
<evidence type="ECO:0000259" key="10">
    <source>
        <dbReference type="PROSITE" id="PS50893"/>
    </source>
</evidence>
<dbReference type="Pfam" id="PF00005">
    <property type="entry name" value="ABC_tran"/>
    <property type="match status" value="1"/>
</dbReference>
<keyword evidence="5" id="KW-0997">Cell inner membrane</keyword>
<dbReference type="PANTHER" id="PTHR43297">
    <property type="entry name" value="OLIGOPEPTIDE TRANSPORT ATP-BINDING PROTEIN APPD"/>
    <property type="match status" value="1"/>
</dbReference>
<dbReference type="InterPro" id="IPR013563">
    <property type="entry name" value="Oligopep_ABC_C"/>
</dbReference>
<dbReference type="SMART" id="SM00382">
    <property type="entry name" value="AAA"/>
    <property type="match status" value="1"/>
</dbReference>
<evidence type="ECO:0000256" key="1">
    <source>
        <dbReference type="ARBA" id="ARBA00004202"/>
    </source>
</evidence>
<reference evidence="11 12" key="1">
    <citation type="submission" date="2020-02" db="EMBL/GenBank/DDBJ databases">
        <title>Whole-genome analyses of novel actinobacteria.</title>
        <authorList>
            <person name="Sahin N."/>
            <person name="Gencbay T."/>
        </authorList>
    </citation>
    <scope>NUCLEOTIDE SEQUENCE [LARGE SCALE GENOMIC DNA]</scope>
    <source>
        <strain evidence="11 12">HC44</strain>
    </source>
</reference>
<dbReference type="AlphaFoldDB" id="A0A6G4VC33"/>
<sequence>MTDPKKPDARLLELRHVRVDLDRDGKRSRVIHDVSLSIDEGESLGLVGESGSGKSMTTRAVMRLLPRGAQLDGEVLFRGRSVPGMSRTELADYRSSHVGMIYQDPRAHTNPLLTVGEFLVEGVTSRKAMSHPEATELAVRLLAEVGMDDGPRRMRQYPHQLSGGLLQRVMIVMALMTSPDLILADEPTTALDVTVQSDVMAILDEQRRDRRLGMLFITHDLDLAASVTDRLAVMYAGVVVENGPADLVHEQPGHPYTAALLASRPSPVEKRPLVAIPGRPASAFEVGPGCVFVDRCPFAQQICRDERPRLEPRSGRLVACHRTAEIADQAFMEVRA</sequence>
<comment type="caution">
    <text evidence="11">The sequence shown here is derived from an EMBL/GenBank/DDBJ whole genome shotgun (WGS) entry which is preliminary data.</text>
</comment>
<comment type="subcellular location">
    <subcellularLocation>
        <location evidence="1">Cell membrane</location>
        <topology evidence="1">Peripheral membrane protein</topology>
    </subcellularLocation>
</comment>
<evidence type="ECO:0000313" key="12">
    <source>
        <dbReference type="Proteomes" id="UP000472335"/>
    </source>
</evidence>
<dbReference type="SUPFAM" id="SSF52540">
    <property type="entry name" value="P-loop containing nucleoside triphosphate hydrolases"/>
    <property type="match status" value="1"/>
</dbReference>
<accession>A0A6G4VC33</accession>
<comment type="similarity">
    <text evidence="2">Belongs to the ABC transporter superfamily.</text>
</comment>
<dbReference type="InterPro" id="IPR050388">
    <property type="entry name" value="ABC_Ni/Peptide_Import"/>
</dbReference>
<dbReference type="Pfam" id="PF08352">
    <property type="entry name" value="oligo_HPY"/>
    <property type="match status" value="1"/>
</dbReference>
<keyword evidence="4" id="KW-1003">Cell membrane</keyword>
<organism evidence="11 12">
    <name type="scientific">Streptomyces scabichelini</name>
    <dbReference type="NCBI Taxonomy" id="2711217"/>
    <lineage>
        <taxon>Bacteria</taxon>
        <taxon>Bacillati</taxon>
        <taxon>Actinomycetota</taxon>
        <taxon>Actinomycetes</taxon>
        <taxon>Kitasatosporales</taxon>
        <taxon>Streptomycetaceae</taxon>
        <taxon>Streptomyces</taxon>
    </lineage>
</organism>
<proteinExistence type="inferred from homology"/>
<evidence type="ECO:0000256" key="8">
    <source>
        <dbReference type="ARBA" id="ARBA00022967"/>
    </source>
</evidence>
<keyword evidence="12" id="KW-1185">Reference proteome</keyword>
<evidence type="ECO:0000256" key="5">
    <source>
        <dbReference type="ARBA" id="ARBA00022519"/>
    </source>
</evidence>
<evidence type="ECO:0000256" key="9">
    <source>
        <dbReference type="ARBA" id="ARBA00023136"/>
    </source>
</evidence>
<keyword evidence="6" id="KW-0547">Nucleotide-binding</keyword>
<evidence type="ECO:0000256" key="2">
    <source>
        <dbReference type="ARBA" id="ARBA00005417"/>
    </source>
</evidence>
<dbReference type="CDD" id="cd03257">
    <property type="entry name" value="ABC_NikE_OppD_transporters"/>
    <property type="match status" value="1"/>
</dbReference>
<feature type="domain" description="ABC transporter" evidence="10">
    <location>
        <begin position="12"/>
        <end position="261"/>
    </location>
</feature>
<dbReference type="InterPro" id="IPR003439">
    <property type="entry name" value="ABC_transporter-like_ATP-bd"/>
</dbReference>
<evidence type="ECO:0000256" key="3">
    <source>
        <dbReference type="ARBA" id="ARBA00022448"/>
    </source>
</evidence>
<evidence type="ECO:0000256" key="7">
    <source>
        <dbReference type="ARBA" id="ARBA00022840"/>
    </source>
</evidence>
<dbReference type="GO" id="GO:0005524">
    <property type="term" value="F:ATP binding"/>
    <property type="evidence" value="ECO:0007669"/>
    <property type="project" value="UniProtKB-KW"/>
</dbReference>
<protein>
    <submittedName>
        <fullName evidence="11">ABC transporter ATP-binding protein</fullName>
    </submittedName>
</protein>
<dbReference type="InterPro" id="IPR027417">
    <property type="entry name" value="P-loop_NTPase"/>
</dbReference>
<dbReference type="InterPro" id="IPR003593">
    <property type="entry name" value="AAA+_ATPase"/>
</dbReference>
<dbReference type="Proteomes" id="UP000472335">
    <property type="component" value="Unassembled WGS sequence"/>
</dbReference>
<dbReference type="PANTHER" id="PTHR43297:SF14">
    <property type="entry name" value="ATPASE AAA-TYPE CORE DOMAIN-CONTAINING PROTEIN"/>
    <property type="match status" value="1"/>
</dbReference>
<dbReference type="PROSITE" id="PS50893">
    <property type="entry name" value="ABC_TRANSPORTER_2"/>
    <property type="match status" value="1"/>
</dbReference>
<evidence type="ECO:0000256" key="6">
    <source>
        <dbReference type="ARBA" id="ARBA00022741"/>
    </source>
</evidence>
<name>A0A6G4VC33_9ACTN</name>
<keyword evidence="9" id="KW-0472">Membrane</keyword>
<dbReference type="FunFam" id="3.40.50.300:FF:000016">
    <property type="entry name" value="Oligopeptide ABC transporter ATP-binding component"/>
    <property type="match status" value="1"/>
</dbReference>
<gene>
    <name evidence="11" type="ORF">G5C60_28060</name>
</gene>
<dbReference type="RefSeq" id="WP_165263714.1">
    <property type="nucleotide sequence ID" value="NZ_JAAKZY010000101.1"/>
</dbReference>
<dbReference type="Gene3D" id="3.40.50.300">
    <property type="entry name" value="P-loop containing nucleotide triphosphate hydrolases"/>
    <property type="match status" value="1"/>
</dbReference>
<dbReference type="GO" id="GO:0016887">
    <property type="term" value="F:ATP hydrolysis activity"/>
    <property type="evidence" value="ECO:0007669"/>
    <property type="project" value="InterPro"/>
</dbReference>
<keyword evidence="3" id="KW-0813">Transport</keyword>
<dbReference type="GO" id="GO:0015833">
    <property type="term" value="P:peptide transport"/>
    <property type="evidence" value="ECO:0007669"/>
    <property type="project" value="InterPro"/>
</dbReference>
<keyword evidence="7 11" id="KW-0067">ATP-binding</keyword>
<evidence type="ECO:0000256" key="4">
    <source>
        <dbReference type="ARBA" id="ARBA00022475"/>
    </source>
</evidence>